<dbReference type="Proteomes" id="UP000240542">
    <property type="component" value="Unassembled WGS sequence"/>
</dbReference>
<keyword evidence="1" id="KW-0472">Membrane</keyword>
<feature type="transmembrane region" description="Helical" evidence="1">
    <location>
        <begin position="6"/>
        <end position="25"/>
    </location>
</feature>
<evidence type="ECO:0000313" key="2">
    <source>
        <dbReference type="EMBL" id="PSK98839.1"/>
    </source>
</evidence>
<protein>
    <recommendedName>
        <fullName evidence="4">DUF3592 domain-containing protein</fullName>
    </recommendedName>
</protein>
<dbReference type="EMBL" id="PYGA01000004">
    <property type="protein sequence ID" value="PSK98839.1"/>
    <property type="molecule type" value="Genomic_DNA"/>
</dbReference>
<evidence type="ECO:0008006" key="4">
    <source>
        <dbReference type="Google" id="ProtNLM"/>
    </source>
</evidence>
<gene>
    <name evidence="2" type="ORF">CLV63_10463</name>
</gene>
<keyword evidence="1" id="KW-1133">Transmembrane helix</keyword>
<feature type="transmembrane region" description="Helical" evidence="1">
    <location>
        <begin position="126"/>
        <end position="144"/>
    </location>
</feature>
<keyword evidence="3" id="KW-1185">Reference proteome</keyword>
<keyword evidence="1" id="KW-0812">Transmembrane</keyword>
<reference evidence="2 3" key="1">
    <citation type="submission" date="2018-03" db="EMBL/GenBank/DDBJ databases">
        <title>Genomic Encyclopedia of Archaeal and Bacterial Type Strains, Phase II (KMG-II): from individual species to whole genera.</title>
        <authorList>
            <person name="Goeker M."/>
        </authorList>
    </citation>
    <scope>NUCLEOTIDE SEQUENCE [LARGE SCALE GENOMIC DNA]</scope>
    <source>
        <strain evidence="2 3">DSM 45312</strain>
    </source>
</reference>
<comment type="caution">
    <text evidence="2">The sequence shown here is derived from an EMBL/GenBank/DDBJ whole genome shotgun (WGS) entry which is preliminary data.</text>
</comment>
<dbReference type="RefSeq" id="WP_106582174.1">
    <property type="nucleotide sequence ID" value="NZ_PYGA01000004.1"/>
</dbReference>
<organism evidence="2 3">
    <name type="scientific">Murinocardiopsis flavida</name>
    <dbReference type="NCBI Taxonomy" id="645275"/>
    <lineage>
        <taxon>Bacteria</taxon>
        <taxon>Bacillati</taxon>
        <taxon>Actinomycetota</taxon>
        <taxon>Actinomycetes</taxon>
        <taxon>Streptosporangiales</taxon>
        <taxon>Nocardiopsidaceae</taxon>
        <taxon>Murinocardiopsis</taxon>
    </lineage>
</organism>
<name>A0A2P8DNR7_9ACTN</name>
<feature type="transmembrane region" description="Helical" evidence="1">
    <location>
        <begin position="164"/>
        <end position="184"/>
    </location>
</feature>
<evidence type="ECO:0000256" key="1">
    <source>
        <dbReference type="SAM" id="Phobius"/>
    </source>
</evidence>
<accession>A0A2P8DNR7</accession>
<dbReference type="AlphaFoldDB" id="A0A2P8DNR7"/>
<feature type="transmembrane region" description="Helical" evidence="1">
    <location>
        <begin position="300"/>
        <end position="323"/>
    </location>
</feature>
<sequence length="325" mass="35965">MDFWFFGAAGVVLIAVGLWRGVPVVRRVSLARRLRSQGHRVEGLVEWVSSVGRNDHGVCSREFLMSFPLAEGGMKRLTYTKPTGSLHPRPGRTVEVRYPPGDPGAAVVVGTEGAATRPPVRRVTSAAALFLIGTGLLVLTVFLPEVREGWLTGLLGPGDAWPDGLLTLAAVVAVAPLIAFAATVSHLAQGFHEWWDHAVGRRTRGVVTEIWPEQVSETRQVQPLWSRRGQTSIRTVEYTAQRFAVRFTTKKGRVVQETCAHLSVGDGVLLGQEVGLRYRRRDPTRFHVAEALSYSPGHELAVLLVLRFWPLWTLILIAAYLIWWT</sequence>
<proteinExistence type="predicted"/>
<evidence type="ECO:0000313" key="3">
    <source>
        <dbReference type="Proteomes" id="UP000240542"/>
    </source>
</evidence>